<sequence length="211" mass="24034">MQNNFEKYRDTIYTGDVRQRSVDLKGGHKLNVTETPPKYFVTFAEVTLNNGSVRCDENHTMFYDAGRCRLWSMVTKLTNGKLTCSEEMLILRICGFRTGIGSVQTMKAAKYTGLLGLKADFKVLRFVTEIGRTETTTECDAWPSDCDPFSCTTLSLPSCHATRRKHEGWDTARVPKPRSHEYPCTGAQYLSIPRSLGDARRRMDRNERQTV</sequence>
<evidence type="ECO:0000313" key="2">
    <source>
        <dbReference type="Proteomes" id="UP000008909"/>
    </source>
</evidence>
<gene>
    <name evidence="1" type="ORF">CLF_100883</name>
</gene>
<evidence type="ECO:0000313" key="1">
    <source>
        <dbReference type="EMBL" id="GAA47853.1"/>
    </source>
</evidence>
<reference key="2">
    <citation type="submission" date="2011-10" db="EMBL/GenBank/DDBJ databases">
        <title>The genome and transcriptome sequence of Clonorchis sinensis provide insights into the carcinogenic liver fluke.</title>
        <authorList>
            <person name="Wang X."/>
            <person name="Huang Y."/>
            <person name="Chen W."/>
            <person name="Liu H."/>
            <person name="Guo L."/>
            <person name="Chen Y."/>
            <person name="Luo F."/>
            <person name="Zhou W."/>
            <person name="Sun J."/>
            <person name="Mao Q."/>
            <person name="Liang P."/>
            <person name="Zhou C."/>
            <person name="Tian Y."/>
            <person name="Men J."/>
            <person name="Lv X."/>
            <person name="Huang L."/>
            <person name="Zhou J."/>
            <person name="Hu Y."/>
            <person name="Li R."/>
            <person name="Zhang F."/>
            <person name="Lei H."/>
            <person name="Li X."/>
            <person name="Hu X."/>
            <person name="Liang C."/>
            <person name="Xu J."/>
            <person name="Wu Z."/>
            <person name="Yu X."/>
        </authorList>
    </citation>
    <scope>NUCLEOTIDE SEQUENCE</scope>
    <source>
        <strain>Henan</strain>
    </source>
</reference>
<dbReference type="AlphaFoldDB" id="G7Y4G7"/>
<organism evidence="1 2">
    <name type="scientific">Clonorchis sinensis</name>
    <name type="common">Chinese liver fluke</name>
    <dbReference type="NCBI Taxonomy" id="79923"/>
    <lineage>
        <taxon>Eukaryota</taxon>
        <taxon>Metazoa</taxon>
        <taxon>Spiralia</taxon>
        <taxon>Lophotrochozoa</taxon>
        <taxon>Platyhelminthes</taxon>
        <taxon>Trematoda</taxon>
        <taxon>Digenea</taxon>
        <taxon>Opisthorchiida</taxon>
        <taxon>Opisthorchiata</taxon>
        <taxon>Opisthorchiidae</taxon>
        <taxon>Clonorchis</taxon>
    </lineage>
</organism>
<dbReference type="EMBL" id="DF142857">
    <property type="protein sequence ID" value="GAA47853.1"/>
    <property type="molecule type" value="Genomic_DNA"/>
</dbReference>
<dbReference type="Proteomes" id="UP000008909">
    <property type="component" value="Unassembled WGS sequence"/>
</dbReference>
<proteinExistence type="predicted"/>
<keyword evidence="2" id="KW-1185">Reference proteome</keyword>
<reference evidence="1" key="1">
    <citation type="journal article" date="2011" name="Genome Biol.">
        <title>The draft genome of the carcinogenic human liver fluke Clonorchis sinensis.</title>
        <authorList>
            <person name="Wang X."/>
            <person name="Chen W."/>
            <person name="Huang Y."/>
            <person name="Sun J."/>
            <person name="Men J."/>
            <person name="Liu H."/>
            <person name="Luo F."/>
            <person name="Guo L."/>
            <person name="Lv X."/>
            <person name="Deng C."/>
            <person name="Zhou C."/>
            <person name="Fan Y."/>
            <person name="Li X."/>
            <person name="Huang L."/>
            <person name="Hu Y."/>
            <person name="Liang C."/>
            <person name="Hu X."/>
            <person name="Xu J."/>
            <person name="Yu X."/>
        </authorList>
    </citation>
    <scope>NUCLEOTIDE SEQUENCE [LARGE SCALE GENOMIC DNA]</scope>
    <source>
        <strain evidence="1">Henan</strain>
    </source>
</reference>
<name>G7Y4G7_CLOSI</name>
<protein>
    <submittedName>
        <fullName evidence="1">Uncharacterized protein</fullName>
    </submittedName>
</protein>
<accession>G7Y4G7</accession>